<dbReference type="Gene3D" id="1.10.1740.10">
    <property type="match status" value="1"/>
</dbReference>
<dbReference type="GO" id="GO:0016987">
    <property type="term" value="F:sigma factor activity"/>
    <property type="evidence" value="ECO:0007669"/>
    <property type="project" value="UniProtKB-KW"/>
</dbReference>
<keyword evidence="4" id="KW-0804">Transcription</keyword>
<evidence type="ECO:0000313" key="7">
    <source>
        <dbReference type="EMBL" id="QNJ98081.1"/>
    </source>
</evidence>
<sequence>MTEDNVCNESTFNRIYTEHGRSIWGFIYYKCGDSAQADDLVQEAFIKLWQNCAKVTSQKAKSFLYTVANNTFLNEVAHKKVVLKHAKLQPDSVNNQSPQFVLEEKEYLQKIEKAIENLTEAQRTAFLMNRIDGKKYAEIAEILGISVKAVEKRMSQALASLRKEIENL</sequence>
<dbReference type="EMBL" id="CP052909">
    <property type="protein sequence ID" value="QNJ98081.1"/>
    <property type="molecule type" value="Genomic_DNA"/>
</dbReference>
<dbReference type="PANTHER" id="PTHR43133">
    <property type="entry name" value="RNA POLYMERASE ECF-TYPE SIGMA FACTO"/>
    <property type="match status" value="1"/>
</dbReference>
<feature type="domain" description="RNA polymerase sigma factor 70 region 4 type 2" evidence="6">
    <location>
        <begin position="109"/>
        <end position="161"/>
    </location>
</feature>
<keyword evidence="3" id="KW-0731">Sigma factor</keyword>
<keyword evidence="2" id="KW-0805">Transcription regulation</keyword>
<dbReference type="Pfam" id="PF04542">
    <property type="entry name" value="Sigma70_r2"/>
    <property type="match status" value="1"/>
</dbReference>
<proteinExistence type="inferred from homology"/>
<dbReference type="InterPro" id="IPR039425">
    <property type="entry name" value="RNA_pol_sigma-70-like"/>
</dbReference>
<protein>
    <submittedName>
        <fullName evidence="7">RNA polymerase sigma-24 subunit</fullName>
    </submittedName>
</protein>
<dbReference type="SUPFAM" id="SSF88659">
    <property type="entry name" value="Sigma3 and sigma4 domains of RNA polymerase sigma factors"/>
    <property type="match status" value="1"/>
</dbReference>
<dbReference type="PANTHER" id="PTHR43133:SF46">
    <property type="entry name" value="RNA POLYMERASE SIGMA-70 FACTOR ECF SUBFAMILY"/>
    <property type="match status" value="1"/>
</dbReference>
<comment type="similarity">
    <text evidence="1">Belongs to the sigma-70 factor family. ECF subfamily.</text>
</comment>
<feature type="domain" description="RNA polymerase sigma-70 region 2" evidence="5">
    <location>
        <begin position="15"/>
        <end position="79"/>
    </location>
</feature>
<evidence type="ECO:0000313" key="8">
    <source>
        <dbReference type="Proteomes" id="UP000515514"/>
    </source>
</evidence>
<dbReference type="InterPro" id="IPR013324">
    <property type="entry name" value="RNA_pol_sigma_r3/r4-like"/>
</dbReference>
<dbReference type="AlphaFoldDB" id="A0A7G8PUR5"/>
<keyword evidence="8" id="KW-1185">Reference proteome</keyword>
<dbReference type="NCBIfam" id="TIGR02937">
    <property type="entry name" value="sigma70-ECF"/>
    <property type="match status" value="1"/>
</dbReference>
<gene>
    <name evidence="7" type="ORF">ALE3EI_1523</name>
</gene>
<evidence type="ECO:0000256" key="4">
    <source>
        <dbReference type="ARBA" id="ARBA00023163"/>
    </source>
</evidence>
<dbReference type="KEGG" id="alti:ALE3EI_1523"/>
<dbReference type="InterPro" id="IPR013249">
    <property type="entry name" value="RNA_pol_sigma70_r4_t2"/>
</dbReference>
<evidence type="ECO:0000259" key="6">
    <source>
        <dbReference type="Pfam" id="PF08281"/>
    </source>
</evidence>
<dbReference type="CDD" id="cd06171">
    <property type="entry name" value="Sigma70_r4"/>
    <property type="match status" value="1"/>
</dbReference>
<dbReference type="InterPro" id="IPR014284">
    <property type="entry name" value="RNA_pol_sigma-70_dom"/>
</dbReference>
<name>A0A7G8PUR5_9FLAO</name>
<evidence type="ECO:0000256" key="1">
    <source>
        <dbReference type="ARBA" id="ARBA00010641"/>
    </source>
</evidence>
<dbReference type="RefSeq" id="WP_186987704.1">
    <property type="nucleotide sequence ID" value="NZ_CP052909.1"/>
</dbReference>
<dbReference type="Pfam" id="PF08281">
    <property type="entry name" value="Sigma70_r4_2"/>
    <property type="match status" value="1"/>
</dbReference>
<dbReference type="InterPro" id="IPR036388">
    <property type="entry name" value="WH-like_DNA-bd_sf"/>
</dbReference>
<evidence type="ECO:0000259" key="5">
    <source>
        <dbReference type="Pfam" id="PF04542"/>
    </source>
</evidence>
<dbReference type="InterPro" id="IPR013325">
    <property type="entry name" value="RNA_pol_sigma_r2"/>
</dbReference>
<dbReference type="Proteomes" id="UP000515514">
    <property type="component" value="Chromosome"/>
</dbReference>
<dbReference type="Gene3D" id="1.10.10.10">
    <property type="entry name" value="Winged helix-like DNA-binding domain superfamily/Winged helix DNA-binding domain"/>
    <property type="match status" value="1"/>
</dbReference>
<dbReference type="InterPro" id="IPR007627">
    <property type="entry name" value="RNA_pol_sigma70_r2"/>
</dbReference>
<evidence type="ECO:0000256" key="2">
    <source>
        <dbReference type="ARBA" id="ARBA00023015"/>
    </source>
</evidence>
<dbReference type="SUPFAM" id="SSF88946">
    <property type="entry name" value="Sigma2 domain of RNA polymerase sigma factors"/>
    <property type="match status" value="1"/>
</dbReference>
<dbReference type="GO" id="GO:0006352">
    <property type="term" value="P:DNA-templated transcription initiation"/>
    <property type="evidence" value="ECO:0007669"/>
    <property type="project" value="InterPro"/>
</dbReference>
<organism evidence="7 8">
    <name type="scientific">Constantimarinum furrinae</name>
    <dbReference type="NCBI Taxonomy" id="2562285"/>
    <lineage>
        <taxon>Bacteria</taxon>
        <taxon>Pseudomonadati</taxon>
        <taxon>Bacteroidota</taxon>
        <taxon>Flavobacteriia</taxon>
        <taxon>Flavobacteriales</taxon>
        <taxon>Flavobacteriaceae</taxon>
        <taxon>Altibacter/Constantimarinum group</taxon>
        <taxon>Constantimarinum</taxon>
    </lineage>
</organism>
<accession>A0A7G8PUR5</accession>
<evidence type="ECO:0000256" key="3">
    <source>
        <dbReference type="ARBA" id="ARBA00023082"/>
    </source>
</evidence>
<reference evidence="7 8" key="1">
    <citation type="submission" date="2020-04" db="EMBL/GenBank/DDBJ databases">
        <title>Genome sequence of Altibacter aquimarinus strain ALE3EI.</title>
        <authorList>
            <person name="Oh H.-M."/>
            <person name="Jang D."/>
        </authorList>
    </citation>
    <scope>NUCLEOTIDE SEQUENCE [LARGE SCALE GENOMIC DNA]</scope>
    <source>
        <strain evidence="7 8">ALE3EI</strain>
    </source>
</reference>
<dbReference type="GO" id="GO:0003677">
    <property type="term" value="F:DNA binding"/>
    <property type="evidence" value="ECO:0007669"/>
    <property type="project" value="InterPro"/>
</dbReference>